<dbReference type="Pfam" id="PF01965">
    <property type="entry name" value="DJ-1_PfpI"/>
    <property type="match status" value="1"/>
</dbReference>
<organism evidence="6 7">
    <name type="scientific">Fulvivirga imtechensis AK7</name>
    <dbReference type="NCBI Taxonomy" id="1237149"/>
    <lineage>
        <taxon>Bacteria</taxon>
        <taxon>Pseudomonadati</taxon>
        <taxon>Bacteroidota</taxon>
        <taxon>Cytophagia</taxon>
        <taxon>Cytophagales</taxon>
        <taxon>Fulvivirgaceae</taxon>
        <taxon>Fulvivirga</taxon>
    </lineage>
</organism>
<evidence type="ECO:0000256" key="2">
    <source>
        <dbReference type="ARBA" id="ARBA00023239"/>
    </source>
</evidence>
<keyword evidence="7" id="KW-1185">Reference proteome</keyword>
<dbReference type="InterPro" id="IPR050325">
    <property type="entry name" value="Prot/Nucl_acid_deglycase"/>
</dbReference>
<dbReference type="AlphaFoldDB" id="L8JST0"/>
<keyword evidence="1" id="KW-0346">Stress response</keyword>
<dbReference type="CDD" id="cd03141">
    <property type="entry name" value="GATase1_Hsp31_like"/>
    <property type="match status" value="1"/>
</dbReference>
<dbReference type="eggNOG" id="COG0693">
    <property type="taxonomic scope" value="Bacteria"/>
</dbReference>
<dbReference type="GO" id="GO:0019243">
    <property type="term" value="P:methylglyoxal catabolic process to D-lactate via S-lactoyl-glutathione"/>
    <property type="evidence" value="ECO:0007669"/>
    <property type="project" value="TreeGrafter"/>
</dbReference>
<dbReference type="PANTHER" id="PTHR48094">
    <property type="entry name" value="PROTEIN/NUCLEIC ACID DEGLYCASE DJ-1-RELATED"/>
    <property type="match status" value="1"/>
</dbReference>
<dbReference type="Proteomes" id="UP000011135">
    <property type="component" value="Unassembled WGS sequence"/>
</dbReference>
<dbReference type="InterPro" id="IPR002818">
    <property type="entry name" value="DJ-1/PfpI"/>
</dbReference>
<dbReference type="SUPFAM" id="SSF52317">
    <property type="entry name" value="Class I glutamine amidotransferase-like"/>
    <property type="match status" value="1"/>
</dbReference>
<comment type="similarity">
    <text evidence="3">Belongs to the peptidase C56 family. HSP31-like subfamily.</text>
</comment>
<sequence length="228" mass="25133">MILTSHKELNNTDKTTGVWLGEFTDPYYEFIDKGYEVVLASPKGGEPPLDPRSKLTENITSSNRRFDDDADAQQKFKSTFSLSEVSAADFDALFFPGGHGPMWDLATDDRCAQLIVDFYSQKKPIAAVCHGPAALVRAAELKPEILRGKKVTAFSNKEEVLVGLADNIPFKLQDRLKELGADYDASFIPFTSKVRVDGLLITGENPASAEPAAKKLIETLEKQPSKIH</sequence>
<dbReference type="GO" id="GO:0005737">
    <property type="term" value="C:cytoplasm"/>
    <property type="evidence" value="ECO:0007669"/>
    <property type="project" value="TreeGrafter"/>
</dbReference>
<evidence type="ECO:0000313" key="6">
    <source>
        <dbReference type="EMBL" id="ELR70554.1"/>
    </source>
</evidence>
<name>L8JST0_9BACT</name>
<reference evidence="6 7" key="1">
    <citation type="submission" date="2012-12" db="EMBL/GenBank/DDBJ databases">
        <title>Genome assembly of Fulvivirga imtechensis AK7.</title>
        <authorList>
            <person name="Nupur N."/>
            <person name="Khatri I."/>
            <person name="Kumar R."/>
            <person name="Subramanian S."/>
            <person name="Pinnaka A."/>
        </authorList>
    </citation>
    <scope>NUCLEOTIDE SEQUENCE [LARGE SCALE GENOMIC DNA]</scope>
    <source>
        <strain evidence="6 7">AK7</strain>
    </source>
</reference>
<evidence type="ECO:0000256" key="4">
    <source>
        <dbReference type="SAM" id="MobiDB-lite"/>
    </source>
</evidence>
<proteinExistence type="inferred from homology"/>
<evidence type="ECO:0000259" key="5">
    <source>
        <dbReference type="Pfam" id="PF01965"/>
    </source>
</evidence>
<feature type="domain" description="DJ-1/PfpI" evidence="5">
    <location>
        <begin position="22"/>
        <end position="218"/>
    </location>
</feature>
<keyword evidence="2" id="KW-0456">Lyase</keyword>
<dbReference type="InterPro" id="IPR029062">
    <property type="entry name" value="Class_I_gatase-like"/>
</dbReference>
<protein>
    <submittedName>
        <fullName evidence="6">ThiJ/PfpI family protein</fullName>
    </submittedName>
</protein>
<evidence type="ECO:0000256" key="1">
    <source>
        <dbReference type="ARBA" id="ARBA00023016"/>
    </source>
</evidence>
<feature type="region of interest" description="Disordered" evidence="4">
    <location>
        <begin position="42"/>
        <end position="68"/>
    </location>
</feature>
<accession>L8JST0</accession>
<dbReference type="EMBL" id="AMZN01000051">
    <property type="protein sequence ID" value="ELR70554.1"/>
    <property type="molecule type" value="Genomic_DNA"/>
</dbReference>
<dbReference type="STRING" id="1237149.C900_03535"/>
<gene>
    <name evidence="6" type="ORF">C900_03535</name>
</gene>
<dbReference type="GO" id="GO:0019172">
    <property type="term" value="F:glyoxalase III activity"/>
    <property type="evidence" value="ECO:0007669"/>
    <property type="project" value="TreeGrafter"/>
</dbReference>
<comment type="caution">
    <text evidence="6">The sequence shown here is derived from an EMBL/GenBank/DDBJ whole genome shotgun (WGS) entry which is preliminary data.</text>
</comment>
<dbReference type="PATRIC" id="fig|1237149.3.peg.3296"/>
<evidence type="ECO:0000256" key="3">
    <source>
        <dbReference type="ARBA" id="ARBA00038493"/>
    </source>
</evidence>
<dbReference type="Gene3D" id="3.40.50.880">
    <property type="match status" value="1"/>
</dbReference>
<evidence type="ECO:0000313" key="7">
    <source>
        <dbReference type="Proteomes" id="UP000011135"/>
    </source>
</evidence>
<dbReference type="PANTHER" id="PTHR48094:SF11">
    <property type="entry name" value="GLUTATHIONE-INDEPENDENT GLYOXALASE HSP31-RELATED"/>
    <property type="match status" value="1"/>
</dbReference>